<name>A0A173XTM3_9FIRM</name>
<feature type="transmembrane region" description="Helical" evidence="1">
    <location>
        <begin position="49"/>
        <end position="72"/>
    </location>
</feature>
<sequence>MNPEHVAEVLEKFLSPIGIILFVPLAVPEQDKCIREIVLVKSFKYVKVMGIRLILAFTVLCSEFIIFTVILVGSGCKFPIISFTIGSLITAMALGSIGILTSILTGNAIGGYLVSIGYFLLNWIGVIEERSPLYLFSIIENEFEQKLIFVLLIFTNIMLMILYLKKTATNIDKLQG</sequence>
<dbReference type="AlphaFoldDB" id="A0A173XTM3"/>
<protein>
    <recommendedName>
        <fullName evidence="4">ABC-2 family transporter protein</fullName>
    </recommendedName>
</protein>
<dbReference type="EMBL" id="CYZP01000003">
    <property type="protein sequence ID" value="CUN54296.1"/>
    <property type="molecule type" value="Genomic_DNA"/>
</dbReference>
<evidence type="ECO:0000313" key="3">
    <source>
        <dbReference type="Proteomes" id="UP000095645"/>
    </source>
</evidence>
<keyword evidence="1" id="KW-0472">Membrane</keyword>
<feature type="transmembrane region" description="Helical" evidence="1">
    <location>
        <begin position="12"/>
        <end position="28"/>
    </location>
</feature>
<feature type="transmembrane region" description="Helical" evidence="1">
    <location>
        <begin position="108"/>
        <end position="127"/>
    </location>
</feature>
<dbReference type="Proteomes" id="UP000095645">
    <property type="component" value="Unassembled WGS sequence"/>
</dbReference>
<reference evidence="2 3" key="1">
    <citation type="submission" date="2015-09" db="EMBL/GenBank/DDBJ databases">
        <authorList>
            <consortium name="Pathogen Informatics"/>
        </authorList>
    </citation>
    <scope>NUCLEOTIDE SEQUENCE [LARGE SCALE GENOMIC DNA]</scope>
    <source>
        <strain evidence="2 3">2789STDY5834861</strain>
    </source>
</reference>
<feature type="transmembrane region" description="Helical" evidence="1">
    <location>
        <begin position="147"/>
        <end position="164"/>
    </location>
</feature>
<feature type="transmembrane region" description="Helical" evidence="1">
    <location>
        <begin position="78"/>
        <end position="101"/>
    </location>
</feature>
<organism evidence="2 3">
    <name type="scientific">Blautia obeum</name>
    <dbReference type="NCBI Taxonomy" id="40520"/>
    <lineage>
        <taxon>Bacteria</taxon>
        <taxon>Bacillati</taxon>
        <taxon>Bacillota</taxon>
        <taxon>Clostridia</taxon>
        <taxon>Lachnospirales</taxon>
        <taxon>Lachnospiraceae</taxon>
        <taxon>Blautia</taxon>
    </lineage>
</organism>
<keyword evidence="1" id="KW-0812">Transmembrane</keyword>
<evidence type="ECO:0000256" key="1">
    <source>
        <dbReference type="SAM" id="Phobius"/>
    </source>
</evidence>
<evidence type="ECO:0008006" key="4">
    <source>
        <dbReference type="Google" id="ProtNLM"/>
    </source>
</evidence>
<proteinExistence type="predicted"/>
<evidence type="ECO:0000313" key="2">
    <source>
        <dbReference type="EMBL" id="CUN54296.1"/>
    </source>
</evidence>
<accession>A0A173XTM3</accession>
<gene>
    <name evidence="2" type="ORF">ERS852476_00411</name>
</gene>
<keyword evidence="1" id="KW-1133">Transmembrane helix</keyword>